<keyword evidence="2" id="KW-1185">Reference proteome</keyword>
<dbReference type="Proteomes" id="UP000295058">
    <property type="component" value="Unassembled WGS sequence"/>
</dbReference>
<evidence type="ECO:0008006" key="3">
    <source>
        <dbReference type="Google" id="ProtNLM"/>
    </source>
</evidence>
<dbReference type="RefSeq" id="WP_208321691.1">
    <property type="nucleotide sequence ID" value="NZ_NQJF01000002.1"/>
</dbReference>
<comment type="caution">
    <text evidence="1">The sequence shown here is derived from an EMBL/GenBank/DDBJ whole genome shotgun (WGS) entry which is preliminary data.</text>
</comment>
<name>A0ABY2F1A8_9GAMM</name>
<dbReference type="EMBL" id="SODO01000003">
    <property type="protein sequence ID" value="TDW60261.1"/>
    <property type="molecule type" value="Genomic_DNA"/>
</dbReference>
<proteinExistence type="predicted"/>
<organism evidence="1 2">
    <name type="scientific">Oceanimonas baumannii</name>
    <dbReference type="NCBI Taxonomy" id="129578"/>
    <lineage>
        <taxon>Bacteria</taxon>
        <taxon>Pseudomonadati</taxon>
        <taxon>Pseudomonadota</taxon>
        <taxon>Gammaproteobacteria</taxon>
        <taxon>Aeromonadales</taxon>
        <taxon>Aeromonadaceae</taxon>
        <taxon>Oceanimonas</taxon>
    </lineage>
</organism>
<evidence type="ECO:0000313" key="2">
    <source>
        <dbReference type="Proteomes" id="UP000295058"/>
    </source>
</evidence>
<evidence type="ECO:0000313" key="1">
    <source>
        <dbReference type="EMBL" id="TDW60261.1"/>
    </source>
</evidence>
<reference evidence="1 2" key="1">
    <citation type="submission" date="2019-03" db="EMBL/GenBank/DDBJ databases">
        <title>Genomic Encyclopedia of Archaeal and Bacterial Type Strains, Phase II (KMG-II): from individual species to whole genera.</title>
        <authorList>
            <person name="Goeker M."/>
        </authorList>
    </citation>
    <scope>NUCLEOTIDE SEQUENCE [LARGE SCALE GENOMIC DNA]</scope>
    <source>
        <strain evidence="1 2">DSM 15594</strain>
    </source>
</reference>
<sequence>MALTHEILKARQRKERDSHPEALALRVHRALSWLDRAEQCDDEDGRFVFLWIAFNAAYANELGEQRMLEDEKFSRYLTRLVDLDSEQQLYNLVWQRYSGAIRVLLDTPYIYQPFWDHRNGLAVGENWESRFVAAKRFANTALAGKDTASVLAVVFNRLYTLRNQLIHGGATWNSRMNRSQLRDANAILGELVPVIIGIMMDHAGLVWGEASYPPVS</sequence>
<accession>A0ABY2F1A8</accession>
<protein>
    <recommendedName>
        <fullName evidence="3">Apea-like HEPN domain-containing protein</fullName>
    </recommendedName>
</protein>
<gene>
    <name evidence="1" type="ORF">LY04_01257</name>
</gene>